<keyword evidence="3" id="KW-1185">Reference proteome</keyword>
<dbReference type="GO" id="GO:0030497">
    <property type="term" value="P:fatty acid elongation"/>
    <property type="evidence" value="ECO:0007669"/>
    <property type="project" value="TreeGrafter"/>
</dbReference>
<dbReference type="InterPro" id="IPR036291">
    <property type="entry name" value="NAD(P)-bd_dom_sf"/>
</dbReference>
<dbReference type="Pfam" id="PF13561">
    <property type="entry name" value="adh_short_C2"/>
    <property type="match status" value="1"/>
</dbReference>
<dbReference type="PRINTS" id="PR00080">
    <property type="entry name" value="SDRFAMILY"/>
</dbReference>
<dbReference type="RefSeq" id="WP_207127941.1">
    <property type="nucleotide sequence ID" value="NZ_BOPO01000115.1"/>
</dbReference>
<evidence type="ECO:0000313" key="3">
    <source>
        <dbReference type="Proteomes" id="UP000614996"/>
    </source>
</evidence>
<dbReference type="PANTHER" id="PTHR42760:SF40">
    <property type="entry name" value="3-OXOACYL-[ACYL-CARRIER-PROTEIN] REDUCTASE, CHLOROPLASTIC"/>
    <property type="match status" value="1"/>
</dbReference>
<gene>
    <name evidence="2" type="primary">fabG_6</name>
    <name evidence="2" type="ORF">NUM_55420</name>
</gene>
<dbReference type="PANTHER" id="PTHR42760">
    <property type="entry name" value="SHORT-CHAIN DEHYDROGENASES/REDUCTASES FAMILY MEMBER"/>
    <property type="match status" value="1"/>
</dbReference>
<evidence type="ECO:0000256" key="1">
    <source>
        <dbReference type="ARBA" id="ARBA00006484"/>
    </source>
</evidence>
<name>A0A8J4AK76_9ACTN</name>
<dbReference type="SUPFAM" id="SSF51735">
    <property type="entry name" value="NAD(P)-binding Rossmann-fold domains"/>
    <property type="match status" value="1"/>
</dbReference>
<evidence type="ECO:0000313" key="2">
    <source>
        <dbReference type="EMBL" id="GIL30288.1"/>
    </source>
</evidence>
<dbReference type="GO" id="GO:0016616">
    <property type="term" value="F:oxidoreductase activity, acting on the CH-OH group of donors, NAD or NADP as acceptor"/>
    <property type="evidence" value="ECO:0007669"/>
    <property type="project" value="TreeGrafter"/>
</dbReference>
<dbReference type="AlphaFoldDB" id="A0A8J4AK76"/>
<accession>A0A8J4AK76</accession>
<dbReference type="EMBL" id="BOPO01000115">
    <property type="protein sequence ID" value="GIL30288.1"/>
    <property type="molecule type" value="Genomic_DNA"/>
</dbReference>
<protein>
    <submittedName>
        <fullName evidence="2">3-oxoacyl-ACP reductase</fullName>
    </submittedName>
</protein>
<organism evidence="2 3">
    <name type="scientific">Actinocatenispora comari</name>
    <dbReference type="NCBI Taxonomy" id="2807577"/>
    <lineage>
        <taxon>Bacteria</taxon>
        <taxon>Bacillati</taxon>
        <taxon>Actinomycetota</taxon>
        <taxon>Actinomycetes</taxon>
        <taxon>Micromonosporales</taxon>
        <taxon>Micromonosporaceae</taxon>
        <taxon>Actinocatenispora</taxon>
    </lineage>
</organism>
<comment type="similarity">
    <text evidence="1">Belongs to the short-chain dehydrogenases/reductases (SDR) family.</text>
</comment>
<proteinExistence type="inferred from homology"/>
<dbReference type="PRINTS" id="PR00081">
    <property type="entry name" value="GDHRDH"/>
</dbReference>
<dbReference type="Proteomes" id="UP000614996">
    <property type="component" value="Unassembled WGS sequence"/>
</dbReference>
<comment type="caution">
    <text evidence="2">The sequence shown here is derived from an EMBL/GenBank/DDBJ whole genome shotgun (WGS) entry which is preliminary data.</text>
</comment>
<sequence>MTRNIVVTGGGTGIGRATAARFAAAGESVTILGRRADVLAEAAAQLGATAVVCDVSDPEALTAALPQLPAQVDVLVNNAGGNTDLRRVADGTLTDVAAAWRANLDANLLSAVLTTTLLTDRLRTGGTVVGIGSIAADRGSGGGAYGATKAALSTWNIDLAGQLGPRGITANVVSCGYIAETEFFADRLTDERRATLVEQTKTGRAGTPDDVAALIEYLASPGARHITAQVININGGAFPSR</sequence>
<dbReference type="InterPro" id="IPR002347">
    <property type="entry name" value="SDR_fam"/>
</dbReference>
<reference evidence="3" key="1">
    <citation type="journal article" date="2021" name="Int. J. Syst. Evol. Microbiol.">
        <title>Actinocatenispora comari sp. nov., an endophytic actinomycete isolated from aerial parts of Comarum salesowianum.</title>
        <authorList>
            <person name="Oyunbileg N."/>
            <person name="Iizaka Y."/>
            <person name="Hamada M."/>
            <person name="Davaapurev B.O."/>
            <person name="Fukumoto A."/>
            <person name="Tsetseg B."/>
            <person name="Kato F."/>
            <person name="Tamura T."/>
            <person name="Batkhuu J."/>
            <person name="Anzai Y."/>
        </authorList>
    </citation>
    <scope>NUCLEOTIDE SEQUENCE [LARGE SCALE GENOMIC DNA]</scope>
    <source>
        <strain evidence="3">NUM-2625</strain>
    </source>
</reference>
<dbReference type="Gene3D" id="3.40.50.720">
    <property type="entry name" value="NAD(P)-binding Rossmann-like Domain"/>
    <property type="match status" value="1"/>
</dbReference>